<feature type="chain" id="PRO_5046287273" evidence="1">
    <location>
        <begin position="20"/>
        <end position="177"/>
    </location>
</feature>
<gene>
    <name evidence="2" type="ORF">K1I41_10735</name>
</gene>
<dbReference type="EMBL" id="CP080429">
    <property type="protein sequence ID" value="QYJ67998.1"/>
    <property type="molecule type" value="Genomic_DNA"/>
</dbReference>
<evidence type="ECO:0000313" key="2">
    <source>
        <dbReference type="EMBL" id="QYJ67998.1"/>
    </source>
</evidence>
<sequence>MRKIFASLLLLLATLCCFWGCEKDDICADGTATTPNLIITLLNQDNQTERKAGNIQYFMDVDGEVNLIGPSVTDSIVVPLRTDVNTVRWGFTLITTGTGGTSNYNTDYLEFNYTRNDIYVSRACGYKTFFYLDDDTTENLNPTLTDTVPADNLWIQDVIITRNNVEDEESAHVQIYY</sequence>
<feature type="signal peptide" evidence="1">
    <location>
        <begin position="1"/>
        <end position="19"/>
    </location>
</feature>
<evidence type="ECO:0000313" key="3">
    <source>
        <dbReference type="Proteomes" id="UP000825381"/>
    </source>
</evidence>
<reference evidence="2 3" key="1">
    <citation type="submission" date="2021-07" db="EMBL/GenBank/DDBJ databases">
        <title>Flavobacterium WSW3-B6 sp.nov, isolated from seaweed.</title>
        <authorList>
            <person name="Muhammad N."/>
            <person name="Ho H."/>
            <person name="Lee Y.-J."/>
            <person name="Nguyen T."/>
            <person name="Ho J."/>
            <person name="Kim S.-G."/>
        </authorList>
    </citation>
    <scope>NUCLEOTIDE SEQUENCE [LARGE SCALE GENOMIC DNA]</scope>
    <source>
        <strain evidence="2 3">WSW3-B6</strain>
    </source>
</reference>
<dbReference type="InterPro" id="IPR045607">
    <property type="entry name" value="DUF6452"/>
</dbReference>
<evidence type="ECO:0000256" key="1">
    <source>
        <dbReference type="SAM" id="SignalP"/>
    </source>
</evidence>
<protein>
    <submittedName>
        <fullName evidence="2">Uncharacterized protein</fullName>
    </submittedName>
</protein>
<dbReference type="Pfam" id="PF20050">
    <property type="entry name" value="DUF6452"/>
    <property type="match status" value="1"/>
</dbReference>
<dbReference type="Proteomes" id="UP000825381">
    <property type="component" value="Chromosome"/>
</dbReference>
<accession>A0ABX8V578</accession>
<name>A0ABX8V578_9FLAO</name>
<keyword evidence="1" id="KW-0732">Signal</keyword>
<proteinExistence type="predicted"/>
<dbReference type="RefSeq" id="WP_220640343.1">
    <property type="nucleotide sequence ID" value="NZ_CP080429.1"/>
</dbReference>
<organism evidence="2 3">
    <name type="scientific">Flavobacterium litorale</name>
    <dbReference type="NCBI Taxonomy" id="2856519"/>
    <lineage>
        <taxon>Bacteria</taxon>
        <taxon>Pseudomonadati</taxon>
        <taxon>Bacteroidota</taxon>
        <taxon>Flavobacteriia</taxon>
        <taxon>Flavobacteriales</taxon>
        <taxon>Flavobacteriaceae</taxon>
        <taxon>Flavobacterium</taxon>
    </lineage>
</organism>
<keyword evidence="3" id="KW-1185">Reference proteome</keyword>